<sequence>MKKNTGTKDRRIGKTQKSICDALVTLLAEKDVSQITIKELAEKANINRKTFYMHYTSINDIFDKIGNEIKEKLLFILEKYDFLQVQFDGYAFLTSLNNVITEDYDFYKKLIRANSYNFLFIKVKKILKDTIIEKFDKELKINKELLSLYAEFIASGLMCMYIEWFSINSELSLEDLAKAAGDIAFNGINFILEKQTSKP</sequence>
<name>A0ABW8SRT7_9CLOT</name>
<dbReference type="InterPro" id="IPR039532">
    <property type="entry name" value="TetR_C_Firmicutes"/>
</dbReference>
<protein>
    <submittedName>
        <fullName evidence="5">TetR/AcrR family transcriptional regulator</fullName>
    </submittedName>
</protein>
<dbReference type="Proteomes" id="UP001623660">
    <property type="component" value="Unassembled WGS sequence"/>
</dbReference>
<keyword evidence="1 2" id="KW-0238">DNA-binding</keyword>
<feature type="DNA-binding region" description="H-T-H motif" evidence="2">
    <location>
        <begin position="36"/>
        <end position="55"/>
    </location>
</feature>
<evidence type="ECO:0000313" key="5">
    <source>
        <dbReference type="EMBL" id="MFL0197904.1"/>
    </source>
</evidence>
<dbReference type="SUPFAM" id="SSF46689">
    <property type="entry name" value="Homeodomain-like"/>
    <property type="match status" value="1"/>
</dbReference>
<dbReference type="InterPro" id="IPR050624">
    <property type="entry name" value="HTH-type_Tx_Regulator"/>
</dbReference>
<dbReference type="PANTHER" id="PTHR43479">
    <property type="entry name" value="ACREF/ENVCD OPERON REPRESSOR-RELATED"/>
    <property type="match status" value="1"/>
</dbReference>
<dbReference type="Pfam" id="PF00440">
    <property type="entry name" value="TetR_N"/>
    <property type="match status" value="1"/>
</dbReference>
<comment type="caution">
    <text evidence="5">The sequence shown here is derived from an EMBL/GenBank/DDBJ whole genome shotgun (WGS) entry which is preliminary data.</text>
</comment>
<accession>A0ABW8SRT7</accession>
<keyword evidence="6" id="KW-1185">Reference proteome</keyword>
<keyword evidence="3" id="KW-1133">Transmembrane helix</keyword>
<reference evidence="5 6" key="1">
    <citation type="submission" date="2024-11" db="EMBL/GenBank/DDBJ databases">
        <authorList>
            <person name="Heng Y.C."/>
            <person name="Lim A.C.H."/>
            <person name="Lee J.K.Y."/>
            <person name="Kittelmann S."/>
        </authorList>
    </citation>
    <scope>NUCLEOTIDE SEQUENCE [LARGE SCALE GENOMIC DNA]</scope>
    <source>
        <strain evidence="5 6">WILCCON 0269</strain>
    </source>
</reference>
<proteinExistence type="predicted"/>
<gene>
    <name evidence="5" type="ORF">ACJDU8_20380</name>
</gene>
<dbReference type="InterPro" id="IPR009057">
    <property type="entry name" value="Homeodomain-like_sf"/>
</dbReference>
<organism evidence="5 6">
    <name type="scientific">Candidatus Clostridium eludens</name>
    <dbReference type="NCBI Taxonomy" id="3381663"/>
    <lineage>
        <taxon>Bacteria</taxon>
        <taxon>Bacillati</taxon>
        <taxon>Bacillota</taxon>
        <taxon>Clostridia</taxon>
        <taxon>Eubacteriales</taxon>
        <taxon>Clostridiaceae</taxon>
        <taxon>Clostridium</taxon>
    </lineage>
</organism>
<keyword evidence="3" id="KW-0472">Membrane</keyword>
<evidence type="ECO:0000259" key="4">
    <source>
        <dbReference type="PROSITE" id="PS50977"/>
    </source>
</evidence>
<feature type="transmembrane region" description="Helical" evidence="3">
    <location>
        <begin position="146"/>
        <end position="167"/>
    </location>
</feature>
<dbReference type="Gene3D" id="1.10.357.10">
    <property type="entry name" value="Tetracycline Repressor, domain 2"/>
    <property type="match status" value="1"/>
</dbReference>
<dbReference type="InterPro" id="IPR001647">
    <property type="entry name" value="HTH_TetR"/>
</dbReference>
<keyword evidence="3" id="KW-0812">Transmembrane</keyword>
<dbReference type="EMBL" id="JBJHZX010000040">
    <property type="protein sequence ID" value="MFL0197904.1"/>
    <property type="molecule type" value="Genomic_DNA"/>
</dbReference>
<feature type="domain" description="HTH tetR-type" evidence="4">
    <location>
        <begin position="13"/>
        <end position="73"/>
    </location>
</feature>
<dbReference type="RefSeq" id="WP_406794009.1">
    <property type="nucleotide sequence ID" value="NZ_JBJHZX010000040.1"/>
</dbReference>
<evidence type="ECO:0000256" key="1">
    <source>
        <dbReference type="ARBA" id="ARBA00023125"/>
    </source>
</evidence>
<dbReference type="Pfam" id="PF14278">
    <property type="entry name" value="TetR_C_8"/>
    <property type="match status" value="1"/>
</dbReference>
<evidence type="ECO:0000256" key="2">
    <source>
        <dbReference type="PROSITE-ProRule" id="PRU00335"/>
    </source>
</evidence>
<dbReference type="PROSITE" id="PS50977">
    <property type="entry name" value="HTH_TETR_2"/>
    <property type="match status" value="1"/>
</dbReference>
<evidence type="ECO:0000256" key="3">
    <source>
        <dbReference type="SAM" id="Phobius"/>
    </source>
</evidence>
<evidence type="ECO:0000313" key="6">
    <source>
        <dbReference type="Proteomes" id="UP001623660"/>
    </source>
</evidence>
<dbReference type="PANTHER" id="PTHR43479:SF7">
    <property type="entry name" value="TETR-FAMILY TRANSCRIPTIONAL REGULATOR"/>
    <property type="match status" value="1"/>
</dbReference>